<keyword evidence="1" id="KW-1133">Transmembrane helix</keyword>
<accession>A0A1V1I2J5</accession>
<dbReference type="RefSeq" id="WP_243633497.1">
    <property type="nucleotide sequence ID" value="NZ_CAOJQT010000063.1"/>
</dbReference>
<feature type="transmembrane region" description="Helical" evidence="1">
    <location>
        <begin position="218"/>
        <end position="236"/>
    </location>
</feature>
<evidence type="ECO:0000313" key="2">
    <source>
        <dbReference type="EMBL" id="CED94363.1"/>
    </source>
</evidence>
<feature type="transmembrane region" description="Helical" evidence="1">
    <location>
        <begin position="144"/>
        <end position="167"/>
    </location>
</feature>
<gene>
    <name evidence="2" type="ORF">CRIB_1756</name>
</gene>
<feature type="transmembrane region" description="Helical" evidence="1">
    <location>
        <begin position="16"/>
        <end position="36"/>
    </location>
</feature>
<protein>
    <submittedName>
        <fullName evidence="2">Nucleoside recognition domain protein</fullName>
    </submittedName>
</protein>
<evidence type="ECO:0000313" key="3">
    <source>
        <dbReference type="Proteomes" id="UP000245622"/>
    </source>
</evidence>
<sequence>MEKHIMSTNENQSKNLFKFLIPSLLGLLLFVIPLPYGNLFKLDGLSPINIGIGFLAELIKIIAADYLINIALVVILASAILSVISKFINIKNEFLNNILNVSPLWLTFRLLGALFIFMTVFKVGPEIIHSELTGEVVLGLLPSLLAIFLVSGFLLPLVVDFGLMDLLGTLISKYMYKLFKVPGRAAIDAISSWLGDGTLGIMITDTQYKQGFYTAKEACIISVCFSLVSLPFSTVIADQLGFMTMFVPFYLTVCLASLVCALIMPRIYPLNKFKDSTYNNVEHLKEELVPSGTNLFSFGLKKAINRASTAPSFKDIMINGCKTVIDMYLALLPLVMAWGTLALIVAEFTPFFNIISIPVVFILKLLGIPNATAAAPAVLVGFTDMFLPSIMVSGNEISQITQFIIGTLSITQLIYLTETGAVILKSDIPLKLKDLFILFIVRTLISLPVITIVAKLIFSL</sequence>
<feature type="transmembrane region" description="Helical" evidence="1">
    <location>
        <begin position="242"/>
        <end position="264"/>
    </location>
</feature>
<keyword evidence="1" id="KW-0472">Membrane</keyword>
<name>A0A1V1I2J5_9FIRM</name>
<feature type="transmembrane region" description="Helical" evidence="1">
    <location>
        <begin position="327"/>
        <end position="345"/>
    </location>
</feature>
<feature type="transmembrane region" description="Helical" evidence="1">
    <location>
        <begin position="400"/>
        <end position="424"/>
    </location>
</feature>
<dbReference type="AlphaFoldDB" id="A0A1V1I2J5"/>
<keyword evidence="3" id="KW-1185">Reference proteome</keyword>
<dbReference type="EMBL" id="LN555523">
    <property type="protein sequence ID" value="CED94363.1"/>
    <property type="molecule type" value="Genomic_DNA"/>
</dbReference>
<dbReference type="GeneID" id="82205788"/>
<keyword evidence="1" id="KW-0812">Transmembrane</keyword>
<dbReference type="KEGG" id="ril:CRIB_1756"/>
<proteinExistence type="predicted"/>
<feature type="transmembrane region" description="Helical" evidence="1">
    <location>
        <begin position="436"/>
        <end position="458"/>
    </location>
</feature>
<feature type="transmembrane region" description="Helical" evidence="1">
    <location>
        <begin position="66"/>
        <end position="84"/>
    </location>
</feature>
<organism evidence="2 3">
    <name type="scientific">Romboutsia ilealis</name>
    <dbReference type="NCBI Taxonomy" id="1115758"/>
    <lineage>
        <taxon>Bacteria</taxon>
        <taxon>Bacillati</taxon>
        <taxon>Bacillota</taxon>
        <taxon>Clostridia</taxon>
        <taxon>Peptostreptococcales</taxon>
        <taxon>Peptostreptococcaceae</taxon>
        <taxon>Romboutsia</taxon>
    </lineage>
</organism>
<evidence type="ECO:0000256" key="1">
    <source>
        <dbReference type="SAM" id="Phobius"/>
    </source>
</evidence>
<dbReference type="Proteomes" id="UP000245622">
    <property type="component" value="Chromosome 1"/>
</dbReference>
<feature type="transmembrane region" description="Helical" evidence="1">
    <location>
        <begin position="104"/>
        <end position="124"/>
    </location>
</feature>
<reference evidence="2 3" key="1">
    <citation type="submission" date="2014-04" db="EMBL/GenBank/DDBJ databases">
        <authorList>
            <person name="Hornung B.V."/>
        </authorList>
    </citation>
    <scope>NUCLEOTIDE SEQUENCE [LARGE SCALE GENOMIC DNA]</scope>
    <source>
        <strain evidence="2 3">CRIB</strain>
    </source>
</reference>